<evidence type="ECO:0000256" key="2">
    <source>
        <dbReference type="ARBA" id="ARBA00022723"/>
    </source>
</evidence>
<keyword evidence="2" id="KW-0479">Metal-binding</keyword>
<dbReference type="RefSeq" id="WP_382349614.1">
    <property type="nucleotide sequence ID" value="NZ_JBHSMC010000010.1"/>
</dbReference>
<evidence type="ECO:0000256" key="1">
    <source>
        <dbReference type="ARBA" id="ARBA00008779"/>
    </source>
</evidence>
<dbReference type="Pfam" id="PF00884">
    <property type="entry name" value="Sulfatase"/>
    <property type="match status" value="1"/>
</dbReference>
<evidence type="ECO:0000259" key="5">
    <source>
        <dbReference type="Pfam" id="PF00884"/>
    </source>
</evidence>
<protein>
    <submittedName>
        <fullName evidence="6">Sulfatase-like hydrolase/transferase</fullName>
    </submittedName>
</protein>
<proteinExistence type="inferred from homology"/>
<dbReference type="PANTHER" id="PTHR42693">
    <property type="entry name" value="ARYLSULFATASE FAMILY MEMBER"/>
    <property type="match status" value="1"/>
</dbReference>
<comment type="similarity">
    <text evidence="1">Belongs to the sulfatase family.</text>
</comment>
<name>A0ABW0LHX0_9BACI</name>
<comment type="caution">
    <text evidence="6">The sequence shown here is derived from an EMBL/GenBank/DDBJ whole genome shotgun (WGS) entry which is preliminary data.</text>
</comment>
<dbReference type="PANTHER" id="PTHR42693:SF53">
    <property type="entry name" value="ENDO-4-O-SULFATASE"/>
    <property type="match status" value="1"/>
</dbReference>
<sequence length="500" mass="57487">MKKGQGKKKMNIVWFVQDHVMWKHFRDTDGPKPKLPTYERIAKTGIEFNRAYSIIPLCGPARGSLMTGVYPHKHGIINNGKKVDLNQLEINVFNKYLIDEGYRTGYFGKWHAGVGVAQDSGFEGYSVPGYGNPYGTDEYLEYLQKHNLPTPFVDVEWRPTGEISKNVDLTVKGISPHPKVGIGHPTTGIIKAPAETTESYFLSDMASEWLQQRVEDGDSFFLRVDTWGPHQPYLVSETFKDTMNPTEIPEYPNFSNDFGDRPAYHKRDREEWRAKTGFTTWEEWQPIVGRAYEHYEQTDTGLGKILDTLEHLGIAEETIVIYTADHGDILASNGGLFDKDSMLTEETMSIPMVIRWPGVTDGKYNRDELVSNMDLVPTILEMAGIQVPTHMDGESIVPLLNQNPQEWREELLTQHFGHINHYKIQRVLYWKNYKYVAHLDDTDELYNLEKDPFEWKNLVEDPALDSLLQDMKKRLARCMVKYQDLSEDSQTLLKQKGITI</sequence>
<dbReference type="Gene3D" id="3.40.720.10">
    <property type="entry name" value="Alkaline Phosphatase, subunit A"/>
    <property type="match status" value="1"/>
</dbReference>
<dbReference type="EMBL" id="JBHSMC010000010">
    <property type="protein sequence ID" value="MFC5464582.1"/>
    <property type="molecule type" value="Genomic_DNA"/>
</dbReference>
<evidence type="ECO:0000313" key="6">
    <source>
        <dbReference type="EMBL" id="MFC5464582.1"/>
    </source>
</evidence>
<gene>
    <name evidence="6" type="ORF">ACFPM4_07440</name>
</gene>
<dbReference type="Proteomes" id="UP001596147">
    <property type="component" value="Unassembled WGS sequence"/>
</dbReference>
<feature type="domain" description="Sulfatase N-terminal" evidence="5">
    <location>
        <begin position="11"/>
        <end position="385"/>
    </location>
</feature>
<keyword evidence="7" id="KW-1185">Reference proteome</keyword>
<dbReference type="InterPro" id="IPR017850">
    <property type="entry name" value="Alkaline_phosphatase_core_sf"/>
</dbReference>
<evidence type="ECO:0000256" key="4">
    <source>
        <dbReference type="ARBA" id="ARBA00022837"/>
    </source>
</evidence>
<organism evidence="6 7">
    <name type="scientific">Lederbergia graminis</name>
    <dbReference type="NCBI Taxonomy" id="735518"/>
    <lineage>
        <taxon>Bacteria</taxon>
        <taxon>Bacillati</taxon>
        <taxon>Bacillota</taxon>
        <taxon>Bacilli</taxon>
        <taxon>Bacillales</taxon>
        <taxon>Bacillaceae</taxon>
        <taxon>Lederbergia</taxon>
    </lineage>
</organism>
<dbReference type="InterPro" id="IPR000917">
    <property type="entry name" value="Sulfatase_N"/>
</dbReference>
<dbReference type="InterPro" id="IPR024607">
    <property type="entry name" value="Sulfatase_CS"/>
</dbReference>
<dbReference type="InterPro" id="IPR050738">
    <property type="entry name" value="Sulfatase"/>
</dbReference>
<evidence type="ECO:0000313" key="7">
    <source>
        <dbReference type="Proteomes" id="UP001596147"/>
    </source>
</evidence>
<evidence type="ECO:0000256" key="3">
    <source>
        <dbReference type="ARBA" id="ARBA00022801"/>
    </source>
</evidence>
<dbReference type="PROSITE" id="PS00523">
    <property type="entry name" value="SULFATASE_1"/>
    <property type="match status" value="1"/>
</dbReference>
<reference evidence="7" key="1">
    <citation type="journal article" date="2019" name="Int. J. Syst. Evol. Microbiol.">
        <title>The Global Catalogue of Microorganisms (GCM) 10K type strain sequencing project: providing services to taxonomists for standard genome sequencing and annotation.</title>
        <authorList>
            <consortium name="The Broad Institute Genomics Platform"/>
            <consortium name="The Broad Institute Genome Sequencing Center for Infectious Disease"/>
            <person name="Wu L."/>
            <person name="Ma J."/>
        </authorList>
    </citation>
    <scope>NUCLEOTIDE SEQUENCE [LARGE SCALE GENOMIC DNA]</scope>
    <source>
        <strain evidence="7">CGMCC 1.12237</strain>
    </source>
</reference>
<keyword evidence="3" id="KW-0378">Hydrolase</keyword>
<dbReference type="SUPFAM" id="SSF53649">
    <property type="entry name" value="Alkaline phosphatase-like"/>
    <property type="match status" value="1"/>
</dbReference>
<accession>A0ABW0LHX0</accession>
<keyword evidence="4" id="KW-0106">Calcium</keyword>